<evidence type="ECO:0000313" key="2">
    <source>
        <dbReference type="RefSeq" id="XP_075095279.1"/>
    </source>
</evidence>
<protein>
    <submittedName>
        <fullName evidence="2">Uncharacterized protein LOC142173564</fullName>
    </submittedName>
</protein>
<accession>A0AC58TDI5</accession>
<sequence length="186" mass="21525">MTLIWLKLKRLKDEAKGLNKIMASYEQRLIQIRQSLECVQAALVIDPFNQLLIEQEKQNMSDLEKCSTIEERILRKKSRATWIDYGESNSKYFYALLKIRASKNNITSVYNDMGMKITYPKVVENEFTDFFTQLMGKANGLMPCPNTSIIKAGNCLTLQHQQELIMDITHVDIDEAIRDMPKDKSP</sequence>
<dbReference type="RefSeq" id="XP_075095279.1">
    <property type="nucleotide sequence ID" value="XM_075239178.1"/>
</dbReference>
<organism evidence="1 2">
    <name type="scientific">Nicotiana tabacum</name>
    <name type="common">Common tobacco</name>
    <dbReference type="NCBI Taxonomy" id="4097"/>
    <lineage>
        <taxon>Eukaryota</taxon>
        <taxon>Viridiplantae</taxon>
        <taxon>Streptophyta</taxon>
        <taxon>Embryophyta</taxon>
        <taxon>Tracheophyta</taxon>
        <taxon>Spermatophyta</taxon>
        <taxon>Magnoliopsida</taxon>
        <taxon>eudicotyledons</taxon>
        <taxon>Gunneridae</taxon>
        <taxon>Pentapetalae</taxon>
        <taxon>asterids</taxon>
        <taxon>lamiids</taxon>
        <taxon>Solanales</taxon>
        <taxon>Solanaceae</taxon>
        <taxon>Nicotianoideae</taxon>
        <taxon>Nicotianeae</taxon>
        <taxon>Nicotiana</taxon>
    </lineage>
</organism>
<dbReference type="Proteomes" id="UP000790787">
    <property type="component" value="Chromosome 19"/>
</dbReference>
<keyword evidence="1" id="KW-1185">Reference proteome</keyword>
<reference evidence="1" key="1">
    <citation type="journal article" date="2014" name="Nat. Commun.">
        <title>The tobacco genome sequence and its comparison with those of tomato and potato.</title>
        <authorList>
            <person name="Sierro N."/>
            <person name="Battey J.N."/>
            <person name="Ouadi S."/>
            <person name="Bakaher N."/>
            <person name="Bovet L."/>
            <person name="Willig A."/>
            <person name="Goepfert S."/>
            <person name="Peitsch M.C."/>
            <person name="Ivanov N.V."/>
        </authorList>
    </citation>
    <scope>NUCLEOTIDE SEQUENCE [LARGE SCALE GENOMIC DNA]</scope>
</reference>
<evidence type="ECO:0000313" key="1">
    <source>
        <dbReference type="Proteomes" id="UP000790787"/>
    </source>
</evidence>
<proteinExistence type="predicted"/>
<reference evidence="2" key="2">
    <citation type="submission" date="2025-08" db="UniProtKB">
        <authorList>
            <consortium name="RefSeq"/>
        </authorList>
    </citation>
    <scope>IDENTIFICATION</scope>
    <source>
        <tissue evidence="2">Leaf</tissue>
    </source>
</reference>
<gene>
    <name evidence="2" type="primary">LOC142173564</name>
</gene>
<name>A0AC58TDI5_TOBAC</name>